<dbReference type="RefSeq" id="WP_192600091.1">
    <property type="nucleotide sequence ID" value="NZ_JADBEL010000027.1"/>
</dbReference>
<dbReference type="Proteomes" id="UP000658225">
    <property type="component" value="Unassembled WGS sequence"/>
</dbReference>
<proteinExistence type="predicted"/>
<protein>
    <submittedName>
        <fullName evidence="1">Uncharacterized protein</fullName>
    </submittedName>
</protein>
<name>A0A927MNN0_9BACL</name>
<comment type="caution">
    <text evidence="1">The sequence shown here is derived from an EMBL/GenBank/DDBJ whole genome shotgun (WGS) entry which is preliminary data.</text>
</comment>
<dbReference type="EMBL" id="JADBEL010000027">
    <property type="protein sequence ID" value="MBE1556447.1"/>
    <property type="molecule type" value="Genomic_DNA"/>
</dbReference>
<gene>
    <name evidence="1" type="ORF">H4683_003572</name>
</gene>
<dbReference type="AlphaFoldDB" id="A0A927MNN0"/>
<organism evidence="1 2">
    <name type="scientific">Sporosarcina limicola</name>
    <dbReference type="NCBI Taxonomy" id="34101"/>
    <lineage>
        <taxon>Bacteria</taxon>
        <taxon>Bacillati</taxon>
        <taxon>Bacillota</taxon>
        <taxon>Bacilli</taxon>
        <taxon>Bacillales</taxon>
        <taxon>Caryophanaceae</taxon>
        <taxon>Sporosarcina</taxon>
    </lineage>
</organism>
<evidence type="ECO:0000313" key="1">
    <source>
        <dbReference type="EMBL" id="MBE1556447.1"/>
    </source>
</evidence>
<reference evidence="1" key="1">
    <citation type="submission" date="2020-10" db="EMBL/GenBank/DDBJ databases">
        <title>Genomic Encyclopedia of Type Strains, Phase IV (KMG-IV): sequencing the most valuable type-strain genomes for metagenomic binning, comparative biology and taxonomic classification.</title>
        <authorList>
            <person name="Goeker M."/>
        </authorList>
    </citation>
    <scope>NUCLEOTIDE SEQUENCE</scope>
    <source>
        <strain evidence="1">DSM 13886</strain>
    </source>
</reference>
<evidence type="ECO:0000313" key="2">
    <source>
        <dbReference type="Proteomes" id="UP000658225"/>
    </source>
</evidence>
<accession>A0A927MNN0</accession>
<keyword evidence="2" id="KW-1185">Reference proteome</keyword>
<sequence length="54" mass="6284">MLKLSVESKEFQQILHNLRLENMSLPLELQHKVVEVVQSKQKITSELIQGLISR</sequence>